<dbReference type="SUPFAM" id="SSF81301">
    <property type="entry name" value="Nucleotidyltransferase"/>
    <property type="match status" value="1"/>
</dbReference>
<dbReference type="SMART" id="SM00483">
    <property type="entry name" value="POLXc"/>
    <property type="match status" value="1"/>
</dbReference>
<evidence type="ECO:0000256" key="3">
    <source>
        <dbReference type="ARBA" id="ARBA00012417"/>
    </source>
</evidence>
<evidence type="ECO:0000256" key="4">
    <source>
        <dbReference type="ARBA" id="ARBA00012720"/>
    </source>
</evidence>
<dbReference type="Pfam" id="PF14520">
    <property type="entry name" value="HHH_5"/>
    <property type="match status" value="1"/>
</dbReference>
<evidence type="ECO:0000256" key="16">
    <source>
        <dbReference type="ARBA" id="ARBA00035717"/>
    </source>
</evidence>
<feature type="domain" description="Helix-hairpin-helix DNA-binding motif class 1" evidence="22">
    <location>
        <begin position="127"/>
        <end position="146"/>
    </location>
</feature>
<dbReference type="PIRSF" id="PIRSF005047">
    <property type="entry name" value="UCP005047_YshC"/>
    <property type="match status" value="1"/>
</dbReference>
<dbReference type="SUPFAM" id="SSF158702">
    <property type="entry name" value="Sec63 N-terminal domain-like"/>
    <property type="match status" value="1"/>
</dbReference>
<feature type="domain" description="Polymerase/histidinol phosphatase N-terminal" evidence="23">
    <location>
        <begin position="370"/>
        <end position="448"/>
    </location>
</feature>
<feature type="domain" description="Helix-hairpin-helix DNA-binding motif class 1" evidence="22">
    <location>
        <begin position="52"/>
        <end position="71"/>
    </location>
</feature>
<organism evidence="25 26">
    <name type="scientific">Streptomyces kaniharaensis</name>
    <dbReference type="NCBI Taxonomy" id="212423"/>
    <lineage>
        <taxon>Bacteria</taxon>
        <taxon>Bacillati</taxon>
        <taxon>Actinomycetota</taxon>
        <taxon>Actinomycetes</taxon>
        <taxon>Kitasatosporales</taxon>
        <taxon>Streptomycetaceae</taxon>
        <taxon>Streptomyces</taxon>
    </lineage>
</organism>
<dbReference type="CDD" id="cd07436">
    <property type="entry name" value="PHP_PolX"/>
    <property type="match status" value="1"/>
</dbReference>
<dbReference type="Pfam" id="PF14716">
    <property type="entry name" value="HHH_8"/>
    <property type="match status" value="1"/>
</dbReference>
<evidence type="ECO:0000256" key="7">
    <source>
        <dbReference type="ARBA" id="ARBA00022634"/>
    </source>
</evidence>
<dbReference type="InterPro" id="IPR027421">
    <property type="entry name" value="DNA_pol_lamdba_lyase_dom_sf"/>
</dbReference>
<keyword evidence="11" id="KW-0227">DNA damage</keyword>
<dbReference type="GO" id="GO:0140078">
    <property type="term" value="F:class I DNA-(apurinic or apyrimidinic site) endonuclease activity"/>
    <property type="evidence" value="ECO:0007669"/>
    <property type="project" value="UniProtKB-EC"/>
</dbReference>
<dbReference type="Gene3D" id="3.30.210.10">
    <property type="entry name" value="DNA polymerase, thumb domain"/>
    <property type="match status" value="1"/>
</dbReference>
<evidence type="ECO:0000256" key="11">
    <source>
        <dbReference type="ARBA" id="ARBA00022763"/>
    </source>
</evidence>
<dbReference type="InterPro" id="IPR002008">
    <property type="entry name" value="DNA_pol_X_beta-like"/>
</dbReference>
<dbReference type="Gene3D" id="1.10.150.20">
    <property type="entry name" value="5' to 3' exonuclease, C-terminal subdomain"/>
    <property type="match status" value="1"/>
</dbReference>
<comment type="cofactor">
    <cofactor evidence="1">
        <name>Mg(2+)</name>
        <dbReference type="ChEBI" id="CHEBI:18420"/>
    </cofactor>
</comment>
<dbReference type="Pfam" id="PF02811">
    <property type="entry name" value="PHP"/>
    <property type="match status" value="1"/>
</dbReference>
<dbReference type="InterPro" id="IPR047967">
    <property type="entry name" value="PolX_PHP"/>
</dbReference>
<evidence type="ECO:0000256" key="19">
    <source>
        <dbReference type="ARBA" id="ARBA00044678"/>
    </source>
</evidence>
<sequence length="605" mass="65437">MPRLNDQVQELLQEYADLINITGGDAFRARAYEKAARAVGGHPEDVAGLDVKGLQQIPGVGKSTAEKVAEYTATGRITALETLRAKIPSGVREMMAVPSVGPKRALALYRDLGIASVDELADAIRSDKLSEVAGFGERSGEKILHGIELMRQSGGRTLLDTATELAEQIVAALSDVPGCTRCAYAGSLRRMRETVGDIDVLATAADSEPLMAALTELPYVAEVIASGPTKTSVLTDQGVQVDLRVVPEEDWGAALVYFTGSKAHNIKLRTMAVRAGLKLSEYGLFEVDGDAKNGGAKGGGAKGGGAKAAAKAAKATKGDGTKVVSATEEEVYAALDLPWIAPPLREDRGEIEAALRGELPDLVQESDLRGDLHTHTDLTDGLASLEEMIDTAAARGYSYFAVTDHAPDLVMQRMTDEKMLAQREQLHRLADRHKKLRLLHGTELNIGPDGGVDWPPEFLAGFDLCVASVHSHFNLDRAAQTHRLVRACENPYVHVIGHLTTRRIGRRGPIDVDLDAVFAAAARTGTAIEINSSPQRLDLRDEDILRAKRHGARFSIDSDAHATPHLAYPRFGVGTAQRAWLTTEDVVNTWTWQRLKHFLRKDALR</sequence>
<evidence type="ECO:0000259" key="24">
    <source>
        <dbReference type="SMART" id="SM00483"/>
    </source>
</evidence>
<dbReference type="EMBL" id="WBOF01000001">
    <property type="protein sequence ID" value="MQS15416.1"/>
    <property type="molecule type" value="Genomic_DNA"/>
</dbReference>
<dbReference type="InterPro" id="IPR029398">
    <property type="entry name" value="PolB_thumb"/>
</dbReference>
<dbReference type="InterPro" id="IPR002054">
    <property type="entry name" value="DNA-dir_DNA_pol_X"/>
</dbReference>
<dbReference type="EC" id="4.2.99.18" evidence="4"/>
<dbReference type="RefSeq" id="WP_153464925.1">
    <property type="nucleotide sequence ID" value="NZ_WBOF01000001.1"/>
</dbReference>
<dbReference type="GO" id="GO:0006281">
    <property type="term" value="P:DNA repair"/>
    <property type="evidence" value="ECO:0007669"/>
    <property type="project" value="UniProtKB-KW"/>
</dbReference>
<evidence type="ECO:0000256" key="13">
    <source>
        <dbReference type="ARBA" id="ARBA00022932"/>
    </source>
</evidence>
<dbReference type="InterPro" id="IPR022311">
    <property type="entry name" value="PolX-like"/>
</dbReference>
<dbReference type="SMART" id="SM00278">
    <property type="entry name" value="HhH1"/>
    <property type="match status" value="3"/>
</dbReference>
<dbReference type="OrthoDB" id="9808747at2"/>
<evidence type="ECO:0000256" key="18">
    <source>
        <dbReference type="ARBA" id="ARBA00044632"/>
    </source>
</evidence>
<evidence type="ECO:0000256" key="6">
    <source>
        <dbReference type="ARBA" id="ARBA00022481"/>
    </source>
</evidence>
<evidence type="ECO:0000256" key="9">
    <source>
        <dbReference type="ARBA" id="ARBA00022695"/>
    </source>
</evidence>
<dbReference type="GO" id="GO:0042578">
    <property type="term" value="F:phosphoric ester hydrolase activity"/>
    <property type="evidence" value="ECO:0007669"/>
    <property type="project" value="TreeGrafter"/>
</dbReference>
<keyword evidence="10" id="KW-0235">DNA replication</keyword>
<protein>
    <recommendedName>
        <fullName evidence="5">DNA polymerase beta</fullName>
        <ecNumber evidence="3">2.7.7.7</ecNumber>
        <ecNumber evidence="4">4.2.99.18</ecNumber>
    </recommendedName>
    <alternativeName>
        <fullName evidence="16">5'-deoxyribose-phosphate lyase</fullName>
    </alternativeName>
    <alternativeName>
        <fullName evidence="17">AP lyase</fullName>
    </alternativeName>
</protein>
<dbReference type="PANTHER" id="PTHR36928">
    <property type="entry name" value="PHOSPHATASE YCDX-RELATED"/>
    <property type="match status" value="1"/>
</dbReference>
<comment type="function">
    <text evidence="20">Repair polymerase that plays a key role in base-excision repair. During this process, the damaged base is excised by specific DNA glycosylases, the DNA backbone is nicked at the abasic site by an apurinic/apyrimidic (AP) endonuclease, and POLB removes 5'-deoxyribose-phosphate from the preincised AP site acting as a 5'-deoxyribose-phosphate lyase (5'-dRP lyase); through its DNA polymerase activity, it adds one nucleotide to the 3' end of the arising single-nucleotide gap. Conducts 'gap-filling' DNA synthesis in a stepwise distributive fashion rather than in a processive fashion as for other DNA polymerases. It is also able to cleave sugar-phosphate bonds 3' to an intact AP site, acting as an AP lyase.</text>
</comment>
<evidence type="ECO:0000256" key="1">
    <source>
        <dbReference type="ARBA" id="ARBA00001946"/>
    </source>
</evidence>
<dbReference type="InterPro" id="IPR003583">
    <property type="entry name" value="Hlx-hairpin-Hlx_DNA-bd_motif"/>
</dbReference>
<dbReference type="SUPFAM" id="SSF89550">
    <property type="entry name" value="PHP domain-like"/>
    <property type="match status" value="1"/>
</dbReference>
<dbReference type="AlphaFoldDB" id="A0A6N7KUW3"/>
<dbReference type="GO" id="GO:0003887">
    <property type="term" value="F:DNA-directed DNA polymerase activity"/>
    <property type="evidence" value="ECO:0007669"/>
    <property type="project" value="UniProtKB-KW"/>
</dbReference>
<comment type="caution">
    <text evidence="25">The sequence shown here is derived from an EMBL/GenBank/DDBJ whole genome shotgun (WGS) entry which is preliminary data.</text>
</comment>
<evidence type="ECO:0000256" key="8">
    <source>
        <dbReference type="ARBA" id="ARBA00022679"/>
    </source>
</evidence>
<keyword evidence="14" id="KW-0915">Sodium</keyword>
<dbReference type="EC" id="2.7.7.7" evidence="3"/>
<evidence type="ECO:0000256" key="21">
    <source>
        <dbReference type="ARBA" id="ARBA00049244"/>
    </source>
</evidence>
<dbReference type="Pfam" id="PF14791">
    <property type="entry name" value="DNA_pol_B_thumb"/>
    <property type="match status" value="1"/>
</dbReference>
<comment type="subcellular location">
    <subcellularLocation>
        <location evidence="2">Cytoplasm</location>
    </subcellularLocation>
</comment>
<proteinExistence type="predicted"/>
<keyword evidence="7" id="KW-0237">DNA synthesis</keyword>
<dbReference type="InterPro" id="IPR010996">
    <property type="entry name" value="HHH_MUS81"/>
</dbReference>
<evidence type="ECO:0000256" key="12">
    <source>
        <dbReference type="ARBA" id="ARBA00022843"/>
    </source>
</evidence>
<evidence type="ECO:0000259" key="22">
    <source>
        <dbReference type="SMART" id="SM00278"/>
    </source>
</evidence>
<dbReference type="InterPro" id="IPR043519">
    <property type="entry name" value="NT_sf"/>
</dbReference>
<dbReference type="InterPro" id="IPR037160">
    <property type="entry name" value="DNA_Pol_thumb_sf"/>
</dbReference>
<accession>A0A6N7KUW3</accession>
<feature type="domain" description="Helix-hairpin-helix DNA-binding motif class 1" evidence="22">
    <location>
        <begin position="92"/>
        <end position="111"/>
    </location>
</feature>
<name>A0A6N7KUW3_9ACTN</name>
<dbReference type="Proteomes" id="UP000450000">
    <property type="component" value="Unassembled WGS sequence"/>
</dbReference>
<gene>
    <name evidence="25" type="ORF">F7Q99_24890</name>
</gene>
<dbReference type="Gene3D" id="3.20.20.140">
    <property type="entry name" value="Metal-dependent hydrolases"/>
    <property type="match status" value="1"/>
</dbReference>
<dbReference type="InterPro" id="IPR050243">
    <property type="entry name" value="PHP_phosphatase"/>
</dbReference>
<evidence type="ECO:0000313" key="25">
    <source>
        <dbReference type="EMBL" id="MQS15416.1"/>
    </source>
</evidence>
<dbReference type="SMART" id="SM00481">
    <property type="entry name" value="POLIIIAc"/>
    <property type="match status" value="1"/>
</dbReference>
<dbReference type="PRINTS" id="PR00870">
    <property type="entry name" value="DNAPOLXBETA"/>
</dbReference>
<dbReference type="Gene3D" id="3.30.460.10">
    <property type="entry name" value="Beta Polymerase, domain 2"/>
    <property type="match status" value="1"/>
</dbReference>
<keyword evidence="6" id="KW-0488">Methylation</keyword>
<reference evidence="25 26" key="1">
    <citation type="submission" date="2019-09" db="EMBL/GenBank/DDBJ databases">
        <title>Genome Sequences of Streptomyces kaniharaensis ATCC 21070.</title>
        <authorList>
            <person name="Zhu W."/>
            <person name="De Crecy-Lagard V."/>
            <person name="Richards N.G."/>
        </authorList>
    </citation>
    <scope>NUCLEOTIDE SEQUENCE [LARGE SCALE GENOMIC DNA]</scope>
    <source>
        <strain evidence="25 26">SF-557</strain>
    </source>
</reference>
<dbReference type="CDD" id="cd00141">
    <property type="entry name" value="NT_POLXc"/>
    <property type="match status" value="1"/>
</dbReference>
<dbReference type="SUPFAM" id="SSF47802">
    <property type="entry name" value="DNA polymerase beta, N-terminal domain-like"/>
    <property type="match status" value="1"/>
</dbReference>
<evidence type="ECO:0000256" key="17">
    <source>
        <dbReference type="ARBA" id="ARBA00035726"/>
    </source>
</evidence>
<keyword evidence="13" id="KW-0239">DNA-directed DNA polymerase</keyword>
<evidence type="ECO:0000256" key="15">
    <source>
        <dbReference type="ARBA" id="ARBA00023204"/>
    </source>
</evidence>
<dbReference type="Gene3D" id="1.10.150.110">
    <property type="entry name" value="DNA polymerase beta, N-terminal domain-like"/>
    <property type="match status" value="1"/>
</dbReference>
<evidence type="ECO:0000256" key="20">
    <source>
        <dbReference type="ARBA" id="ARBA00045548"/>
    </source>
</evidence>
<evidence type="ECO:0000256" key="14">
    <source>
        <dbReference type="ARBA" id="ARBA00023053"/>
    </source>
</evidence>
<dbReference type="InterPro" id="IPR016195">
    <property type="entry name" value="Pol/histidinol_Pase-like"/>
</dbReference>
<comment type="catalytic activity">
    <reaction evidence="19">
        <text>a 5'-end 2'-deoxyribose-2'-deoxyribonucleotide-DNA = (2E,4S)-4-hydroxypenten-2-al-5-phosphate + a 5'-end 5'-phospho-2'-deoxyribonucleoside-DNA + H(+)</text>
        <dbReference type="Rhea" id="RHEA:76255"/>
        <dbReference type="Rhea" id="RHEA-COMP:13180"/>
        <dbReference type="Rhea" id="RHEA-COMP:18657"/>
        <dbReference type="ChEBI" id="CHEBI:15378"/>
        <dbReference type="ChEBI" id="CHEBI:136412"/>
        <dbReference type="ChEBI" id="CHEBI:195194"/>
        <dbReference type="ChEBI" id="CHEBI:195195"/>
    </reaction>
</comment>
<dbReference type="InterPro" id="IPR004013">
    <property type="entry name" value="PHP_dom"/>
</dbReference>
<keyword evidence="15" id="KW-0234">DNA repair</keyword>
<dbReference type="PANTHER" id="PTHR36928:SF1">
    <property type="entry name" value="PHOSPHATASE YCDX-RELATED"/>
    <property type="match status" value="1"/>
</dbReference>
<evidence type="ECO:0000256" key="2">
    <source>
        <dbReference type="ARBA" id="ARBA00004496"/>
    </source>
</evidence>
<comment type="catalytic activity">
    <reaction evidence="21">
        <text>DNA(n) + a 2'-deoxyribonucleoside 5'-triphosphate = DNA(n+1) + diphosphate</text>
        <dbReference type="Rhea" id="RHEA:22508"/>
        <dbReference type="Rhea" id="RHEA-COMP:17339"/>
        <dbReference type="Rhea" id="RHEA-COMP:17340"/>
        <dbReference type="ChEBI" id="CHEBI:33019"/>
        <dbReference type="ChEBI" id="CHEBI:61560"/>
        <dbReference type="ChEBI" id="CHEBI:173112"/>
        <dbReference type="EC" id="2.7.7.7"/>
    </reaction>
</comment>
<keyword evidence="12" id="KW-0832">Ubl conjugation</keyword>
<evidence type="ECO:0000256" key="10">
    <source>
        <dbReference type="ARBA" id="ARBA00022705"/>
    </source>
</evidence>
<dbReference type="GO" id="GO:0005829">
    <property type="term" value="C:cytosol"/>
    <property type="evidence" value="ECO:0007669"/>
    <property type="project" value="TreeGrafter"/>
</dbReference>
<keyword evidence="8" id="KW-0808">Transferase</keyword>
<dbReference type="InterPro" id="IPR003141">
    <property type="entry name" value="Pol/His_phosphatase_N"/>
</dbReference>
<evidence type="ECO:0000259" key="23">
    <source>
        <dbReference type="SMART" id="SM00481"/>
    </source>
</evidence>
<comment type="catalytic activity">
    <reaction evidence="18">
        <text>2'-deoxyribonucleotide-(2'-deoxyribose 5'-phosphate)-2'-deoxyribonucleotide-DNA = a 3'-end 2'-deoxyribonucleotide-(2,3-dehydro-2,3-deoxyribose 5'-phosphate)-DNA + a 5'-end 5'-phospho-2'-deoxyribonucleoside-DNA + H(+)</text>
        <dbReference type="Rhea" id="RHEA:66592"/>
        <dbReference type="Rhea" id="RHEA-COMP:13180"/>
        <dbReference type="Rhea" id="RHEA-COMP:16897"/>
        <dbReference type="Rhea" id="RHEA-COMP:17067"/>
        <dbReference type="ChEBI" id="CHEBI:15378"/>
        <dbReference type="ChEBI" id="CHEBI:136412"/>
        <dbReference type="ChEBI" id="CHEBI:157695"/>
        <dbReference type="ChEBI" id="CHEBI:167181"/>
        <dbReference type="EC" id="4.2.99.18"/>
    </reaction>
</comment>
<keyword evidence="9" id="KW-0548">Nucleotidyltransferase</keyword>
<keyword evidence="26" id="KW-1185">Reference proteome</keyword>
<evidence type="ECO:0000313" key="26">
    <source>
        <dbReference type="Proteomes" id="UP000450000"/>
    </source>
</evidence>
<dbReference type="GO" id="GO:0003677">
    <property type="term" value="F:DNA binding"/>
    <property type="evidence" value="ECO:0007669"/>
    <property type="project" value="InterPro"/>
</dbReference>
<evidence type="ECO:0000256" key="5">
    <source>
        <dbReference type="ARBA" id="ARBA00020020"/>
    </source>
</evidence>
<dbReference type="GO" id="GO:0008270">
    <property type="term" value="F:zinc ion binding"/>
    <property type="evidence" value="ECO:0007669"/>
    <property type="project" value="TreeGrafter"/>
</dbReference>
<feature type="domain" description="DNA-directed DNA polymerase X" evidence="24">
    <location>
        <begin position="3"/>
        <end position="346"/>
    </location>
</feature>